<name>A0A3D8TSZ1_9LIST</name>
<proteinExistence type="predicted"/>
<sequence length="122" mass="14986">MNSRSENTYENLQRIRYQLQTAEEDYEKHKKEMENLKEAQENHVQLLNRSKQLLDELNACWQGDSAQQFLIESQDAIFQEEKKMNESFYDRYDEMQREKKEAERRVLELENNYRETAREDKK</sequence>
<organism evidence="2 3">
    <name type="scientific">Listeria kieliensis</name>
    <dbReference type="NCBI Taxonomy" id="1621700"/>
    <lineage>
        <taxon>Bacteria</taxon>
        <taxon>Bacillati</taxon>
        <taxon>Bacillota</taxon>
        <taxon>Bacilli</taxon>
        <taxon>Bacillales</taxon>
        <taxon>Listeriaceae</taxon>
        <taxon>Listeria</taxon>
    </lineage>
</organism>
<evidence type="ECO:0000256" key="1">
    <source>
        <dbReference type="SAM" id="Coils"/>
    </source>
</evidence>
<dbReference type="RefSeq" id="WP_115751734.1">
    <property type="nucleotide sequence ID" value="NZ_LARY01000001.1"/>
</dbReference>
<evidence type="ECO:0000313" key="3">
    <source>
        <dbReference type="Proteomes" id="UP000257055"/>
    </source>
</evidence>
<reference evidence="3" key="1">
    <citation type="submission" date="2015-04" db="EMBL/GenBank/DDBJ databases">
        <authorList>
            <person name="Schardt J."/>
            <person name="Mueller-Herbst S."/>
            <person name="Scherer S."/>
            <person name="Huptas C."/>
        </authorList>
    </citation>
    <scope>NUCLEOTIDE SEQUENCE [LARGE SCALE GENOMIC DNA]</scope>
    <source>
        <strain evidence="3">Kiel-L1</strain>
    </source>
</reference>
<gene>
    <name evidence="2" type="ORF">UR08_00570</name>
</gene>
<protein>
    <submittedName>
        <fullName evidence="2">Uncharacterized protein</fullName>
    </submittedName>
</protein>
<evidence type="ECO:0000313" key="2">
    <source>
        <dbReference type="EMBL" id="RDX02070.1"/>
    </source>
</evidence>
<comment type="caution">
    <text evidence="2">The sequence shown here is derived from an EMBL/GenBank/DDBJ whole genome shotgun (WGS) entry which is preliminary data.</text>
</comment>
<dbReference type="Proteomes" id="UP000257055">
    <property type="component" value="Unassembled WGS sequence"/>
</dbReference>
<keyword evidence="1" id="KW-0175">Coiled coil</keyword>
<dbReference type="EMBL" id="LARY01000001">
    <property type="protein sequence ID" value="RDX02070.1"/>
    <property type="molecule type" value="Genomic_DNA"/>
</dbReference>
<dbReference type="AlphaFoldDB" id="A0A3D8TSZ1"/>
<keyword evidence="3" id="KW-1185">Reference proteome</keyword>
<feature type="coiled-coil region" evidence="1">
    <location>
        <begin position="12"/>
        <end position="56"/>
    </location>
</feature>
<accession>A0A3D8TSZ1</accession>
<feature type="coiled-coil region" evidence="1">
    <location>
        <begin position="85"/>
        <end position="119"/>
    </location>
</feature>